<accession>A0A816WWP0</accession>
<comment type="caution">
    <text evidence="2">The sequence shown here is derived from an EMBL/GenBank/DDBJ whole genome shotgun (WGS) entry which is preliminary data.</text>
</comment>
<feature type="region of interest" description="Disordered" evidence="1">
    <location>
        <begin position="146"/>
        <end position="166"/>
    </location>
</feature>
<dbReference type="EMBL" id="CAJNRG010012384">
    <property type="protein sequence ID" value="CAF2139426.1"/>
    <property type="molecule type" value="Genomic_DNA"/>
</dbReference>
<name>A0A816WWP0_9BILA</name>
<evidence type="ECO:0000313" key="2">
    <source>
        <dbReference type="EMBL" id="CAF2139426.1"/>
    </source>
</evidence>
<dbReference type="Proteomes" id="UP000663887">
    <property type="component" value="Unassembled WGS sequence"/>
</dbReference>
<protein>
    <recommendedName>
        <fullName evidence="4">Retrotransposon gag domain-containing protein</fullName>
    </recommendedName>
</protein>
<evidence type="ECO:0000256" key="1">
    <source>
        <dbReference type="SAM" id="MobiDB-lite"/>
    </source>
</evidence>
<gene>
    <name evidence="2" type="ORF">XDN619_LOCUS26418</name>
</gene>
<proteinExistence type="predicted"/>
<reference evidence="2" key="1">
    <citation type="submission" date="2021-02" db="EMBL/GenBank/DDBJ databases">
        <authorList>
            <person name="Nowell W R."/>
        </authorList>
    </citation>
    <scope>NUCLEOTIDE SEQUENCE</scope>
</reference>
<evidence type="ECO:0008006" key="4">
    <source>
        <dbReference type="Google" id="ProtNLM"/>
    </source>
</evidence>
<dbReference type="AlphaFoldDB" id="A0A816WWP0"/>
<evidence type="ECO:0000313" key="3">
    <source>
        <dbReference type="Proteomes" id="UP000663887"/>
    </source>
</evidence>
<organism evidence="2 3">
    <name type="scientific">Rotaria magnacalcarata</name>
    <dbReference type="NCBI Taxonomy" id="392030"/>
    <lineage>
        <taxon>Eukaryota</taxon>
        <taxon>Metazoa</taxon>
        <taxon>Spiralia</taxon>
        <taxon>Gnathifera</taxon>
        <taxon>Rotifera</taxon>
        <taxon>Eurotatoria</taxon>
        <taxon>Bdelloidea</taxon>
        <taxon>Philodinida</taxon>
        <taxon>Philodinidae</taxon>
        <taxon>Rotaria</taxon>
    </lineage>
</organism>
<sequence length="325" mass="37117">MTEQYMQIFVQEQIRALTMFFGTRYEDVNQWLQDTEEIFDRVQLKPSNKYLAVQSYLTGTADTWFRLHKSNIPDWSTFKKEILEVFKTSVNQTLFTVEQEQPVVRTLIIMHSNTHSLPPPEIKPLPLPISNSNVYQQPDIVVLPEQSSSHESTNTESIKNSTVDNTVDNIPNVNSSTITNIPSPCSVTAVVNNNIAHEGELQQLQSDKIKSCSLNKAPLVNSEFISLIGSMKLNVQVNNRDKNLAAYDQGGNPAYDTRGPIYRMIAAQDFIPTYHVNISLSTNRIHIHTHHMLLLKLSMSPLIHYVLIILPIRDTYIYVKKKKKH</sequence>